<evidence type="ECO:0000256" key="1">
    <source>
        <dbReference type="SAM" id="MobiDB-lite"/>
    </source>
</evidence>
<evidence type="ECO:0000313" key="2">
    <source>
        <dbReference type="EMBL" id="MEJ8643756.1"/>
    </source>
</evidence>
<comment type="caution">
    <text evidence="2">The sequence shown here is derived from an EMBL/GenBank/DDBJ whole genome shotgun (WGS) entry which is preliminary data.</text>
</comment>
<proteinExistence type="predicted"/>
<evidence type="ECO:0000313" key="3">
    <source>
        <dbReference type="Proteomes" id="UP001382904"/>
    </source>
</evidence>
<feature type="compositionally biased region" description="Low complexity" evidence="1">
    <location>
        <begin position="155"/>
        <end position="164"/>
    </location>
</feature>
<protein>
    <submittedName>
        <fullName evidence="2">Uncharacterized protein</fullName>
    </submittedName>
</protein>
<dbReference type="EMBL" id="JBBKAM010000002">
    <property type="protein sequence ID" value="MEJ8643756.1"/>
    <property type="molecule type" value="Genomic_DNA"/>
</dbReference>
<feature type="compositionally biased region" description="Basic residues" evidence="1">
    <location>
        <begin position="138"/>
        <end position="154"/>
    </location>
</feature>
<feature type="region of interest" description="Disordered" evidence="1">
    <location>
        <begin position="131"/>
        <end position="173"/>
    </location>
</feature>
<organism evidence="2 3">
    <name type="scientific">Streptomyces caledonius</name>
    <dbReference type="NCBI Taxonomy" id="3134107"/>
    <lineage>
        <taxon>Bacteria</taxon>
        <taxon>Bacillati</taxon>
        <taxon>Actinomycetota</taxon>
        <taxon>Actinomycetes</taxon>
        <taxon>Kitasatosporales</taxon>
        <taxon>Streptomycetaceae</taxon>
        <taxon>Streptomyces</taxon>
    </lineage>
</organism>
<dbReference type="Proteomes" id="UP001382904">
    <property type="component" value="Unassembled WGS sequence"/>
</dbReference>
<sequence>MRLPATAVAATTRIDVVRICAGPDQWGDPMTGDVVGRWEGPEASKALTLIRKLPTAQQTLCAFAPGWGIRAYGDPAAPPLFEAAFCYGCDKVWLWGPQIPDHLARQEFASDSPNAQYLLLRFRETAFEARGPGGARISHPHRTLQPRRRLRRGSGRSPDSSPAPNNGPGRMPS</sequence>
<name>A0ABU8U7A2_9ACTN</name>
<keyword evidence="3" id="KW-1185">Reference proteome</keyword>
<gene>
    <name evidence="2" type="ORF">WKI68_25065</name>
</gene>
<accession>A0ABU8U7A2</accession>
<reference evidence="2 3" key="1">
    <citation type="submission" date="2024-03" db="EMBL/GenBank/DDBJ databases">
        <title>Novel Streptomyces species of biotechnological and ecological value are a feature of Machair soil.</title>
        <authorList>
            <person name="Prole J.R."/>
            <person name="Goodfellow M."/>
            <person name="Allenby N."/>
            <person name="Ward A.C."/>
        </authorList>
    </citation>
    <scope>NUCLEOTIDE SEQUENCE [LARGE SCALE GENOMIC DNA]</scope>
    <source>
        <strain evidence="2 3">MS1.HAVA.3</strain>
    </source>
</reference>